<reference evidence="2 3" key="1">
    <citation type="submission" date="2019-07" db="EMBL/GenBank/DDBJ databases">
        <title>Novel species of Flavobacterium.</title>
        <authorList>
            <person name="Liu Q."/>
            <person name="Xin Y.-H."/>
        </authorList>
    </citation>
    <scope>NUCLEOTIDE SEQUENCE [LARGE SCALE GENOMIC DNA]</scope>
    <source>
        <strain evidence="2 3">LB3P56</strain>
    </source>
</reference>
<comment type="caution">
    <text evidence="2">The sequence shown here is derived from an EMBL/GenBank/DDBJ whole genome shotgun (WGS) entry which is preliminary data.</text>
</comment>
<name>A0A553CTN8_9FLAO</name>
<dbReference type="PROSITE" id="PS51257">
    <property type="entry name" value="PROKAR_LIPOPROTEIN"/>
    <property type="match status" value="1"/>
</dbReference>
<dbReference type="RefSeq" id="WP_144070693.1">
    <property type="nucleotide sequence ID" value="NZ_VJZR01000001.1"/>
</dbReference>
<dbReference type="Proteomes" id="UP000318585">
    <property type="component" value="Unassembled WGS sequence"/>
</dbReference>
<dbReference type="AlphaFoldDB" id="A0A553CTN8"/>
<dbReference type="Pfam" id="PF16409">
    <property type="entry name" value="DUF5017"/>
    <property type="match status" value="1"/>
</dbReference>
<dbReference type="EMBL" id="VJZR01000001">
    <property type="protein sequence ID" value="TRX23821.1"/>
    <property type="molecule type" value="Genomic_DNA"/>
</dbReference>
<evidence type="ECO:0000259" key="1">
    <source>
        <dbReference type="Pfam" id="PF16409"/>
    </source>
</evidence>
<dbReference type="NCBIfam" id="NF038128">
    <property type="entry name" value="choice_anch_J"/>
    <property type="match status" value="1"/>
</dbReference>
<gene>
    <name evidence="2" type="ORF">FNW17_01195</name>
</gene>
<evidence type="ECO:0000313" key="2">
    <source>
        <dbReference type="EMBL" id="TRX23821.1"/>
    </source>
</evidence>
<sequence>MKTNNFLPILGCIIFLLLTSCSPEDDIKNPDFNPLVFSEDFSKGAIDNTILNLEGWSNIAEVGNAKWKTQIHSGNPYAEFSSYQSNDAVNIGWLISPAINMDAVEGATLQFRANQSYVSSGANSLEVFIATDYNGNNLTTANWQPITAKLPTTSSPYFEYVISGEIDLSSYTGKINIAFKVKGSGTNTTLDGSYQVDDIRIYTKQ</sequence>
<dbReference type="OrthoDB" id="1492759at2"/>
<dbReference type="InterPro" id="IPR032185">
    <property type="entry name" value="DUF5017"/>
</dbReference>
<proteinExistence type="predicted"/>
<accession>A0A553CTN8</accession>
<organism evidence="2 3">
    <name type="scientific">Flavobacterium franklandianum</name>
    <dbReference type="NCBI Taxonomy" id="2594430"/>
    <lineage>
        <taxon>Bacteria</taxon>
        <taxon>Pseudomonadati</taxon>
        <taxon>Bacteroidota</taxon>
        <taxon>Flavobacteriia</taxon>
        <taxon>Flavobacteriales</taxon>
        <taxon>Flavobacteriaceae</taxon>
        <taxon>Flavobacterium</taxon>
    </lineage>
</organism>
<dbReference type="Gene3D" id="2.60.120.200">
    <property type="match status" value="1"/>
</dbReference>
<evidence type="ECO:0000313" key="3">
    <source>
        <dbReference type="Proteomes" id="UP000318585"/>
    </source>
</evidence>
<keyword evidence="3" id="KW-1185">Reference proteome</keyword>
<feature type="domain" description="DUF5017" evidence="1">
    <location>
        <begin position="102"/>
        <end position="189"/>
    </location>
</feature>
<protein>
    <submittedName>
        <fullName evidence="2">DUF5017 domain-containing protein</fullName>
    </submittedName>
</protein>